<keyword evidence="2" id="KW-1185">Reference proteome</keyword>
<evidence type="ECO:0000313" key="1">
    <source>
        <dbReference type="EMBL" id="KAK7507843.1"/>
    </source>
</evidence>
<name>A0ABD0M9D9_9CAEN</name>
<organism evidence="1 2">
    <name type="scientific">Batillaria attramentaria</name>
    <dbReference type="NCBI Taxonomy" id="370345"/>
    <lineage>
        <taxon>Eukaryota</taxon>
        <taxon>Metazoa</taxon>
        <taxon>Spiralia</taxon>
        <taxon>Lophotrochozoa</taxon>
        <taxon>Mollusca</taxon>
        <taxon>Gastropoda</taxon>
        <taxon>Caenogastropoda</taxon>
        <taxon>Sorbeoconcha</taxon>
        <taxon>Cerithioidea</taxon>
        <taxon>Batillariidae</taxon>
        <taxon>Batillaria</taxon>
    </lineage>
</organism>
<protein>
    <submittedName>
        <fullName evidence="1">Uncharacterized protein</fullName>
    </submittedName>
</protein>
<dbReference type="Proteomes" id="UP001519460">
    <property type="component" value="Unassembled WGS sequence"/>
</dbReference>
<sequence length="97" mass="11037">KWFAAQAGVVLKGFYHVESRTSSVLINNSGTHPPPPFLRITMDFRYSATSFLESWGIKYLVQLYAGKVFIKHTPPKDTGGRELDQRGWLSHCLVRVK</sequence>
<dbReference type="AlphaFoldDB" id="A0ABD0M9D9"/>
<gene>
    <name evidence="1" type="ORF">BaRGS_00000808</name>
</gene>
<dbReference type="EMBL" id="JACVVK020000003">
    <property type="protein sequence ID" value="KAK7507843.1"/>
    <property type="molecule type" value="Genomic_DNA"/>
</dbReference>
<reference evidence="1 2" key="1">
    <citation type="journal article" date="2023" name="Sci. Data">
        <title>Genome assembly of the Korean intertidal mud-creeper Batillaria attramentaria.</title>
        <authorList>
            <person name="Patra A.K."/>
            <person name="Ho P.T."/>
            <person name="Jun S."/>
            <person name="Lee S.J."/>
            <person name="Kim Y."/>
            <person name="Won Y.J."/>
        </authorList>
    </citation>
    <scope>NUCLEOTIDE SEQUENCE [LARGE SCALE GENOMIC DNA]</scope>
    <source>
        <strain evidence="1">Wonlab-2016</strain>
    </source>
</reference>
<feature type="non-terminal residue" evidence="1">
    <location>
        <position position="1"/>
    </location>
</feature>
<evidence type="ECO:0000313" key="2">
    <source>
        <dbReference type="Proteomes" id="UP001519460"/>
    </source>
</evidence>
<proteinExistence type="predicted"/>
<comment type="caution">
    <text evidence="1">The sequence shown here is derived from an EMBL/GenBank/DDBJ whole genome shotgun (WGS) entry which is preliminary data.</text>
</comment>
<accession>A0ABD0M9D9</accession>